<evidence type="ECO:0000313" key="2">
    <source>
        <dbReference type="EMBL" id="WAC03453.1"/>
    </source>
</evidence>
<dbReference type="SUPFAM" id="SSF48452">
    <property type="entry name" value="TPR-like"/>
    <property type="match status" value="2"/>
</dbReference>
<evidence type="ECO:0000259" key="1">
    <source>
        <dbReference type="Pfam" id="PF12770"/>
    </source>
</evidence>
<dbReference type="KEGG" id="lnu:N7U66_08180"/>
<dbReference type="Pfam" id="PF12770">
    <property type="entry name" value="CHAT"/>
    <property type="match status" value="1"/>
</dbReference>
<accession>A0A9E8SED9</accession>
<dbReference type="EMBL" id="CP113088">
    <property type="protein sequence ID" value="WAC03453.1"/>
    <property type="molecule type" value="Genomic_DNA"/>
</dbReference>
<dbReference type="SMART" id="SM00028">
    <property type="entry name" value="TPR"/>
    <property type="match status" value="3"/>
</dbReference>
<name>A0A9E8SED9_9FLAO</name>
<protein>
    <submittedName>
        <fullName evidence="2">CHAT domain-containing protein</fullName>
    </submittedName>
</protein>
<proteinExistence type="predicted"/>
<gene>
    <name evidence="2" type="ORF">N7U66_08180</name>
</gene>
<dbReference type="Gene3D" id="1.25.40.10">
    <property type="entry name" value="Tetratricopeptide repeat domain"/>
    <property type="match status" value="2"/>
</dbReference>
<reference evidence="2" key="1">
    <citation type="submission" date="2022-11" db="EMBL/GenBank/DDBJ databases">
        <title>Lacinutrix neustonica HL-RS19T sp. nov., isolated from the surface microlayer sample of brackish Lake Shihwa.</title>
        <authorList>
            <person name="Choi J.Y."/>
            <person name="Hwang C.Y."/>
        </authorList>
    </citation>
    <scope>NUCLEOTIDE SEQUENCE</scope>
    <source>
        <strain evidence="2">HL-RS19</strain>
    </source>
</reference>
<dbReference type="RefSeq" id="WP_267678036.1">
    <property type="nucleotide sequence ID" value="NZ_CP113088.1"/>
</dbReference>
<dbReference type="InterPro" id="IPR024983">
    <property type="entry name" value="CHAT_dom"/>
</dbReference>
<evidence type="ECO:0000313" key="3">
    <source>
        <dbReference type="Proteomes" id="UP001164705"/>
    </source>
</evidence>
<sequence length="735" mass="84819">MKKTQLFLILTFGFYFSSAQKSNLKSLEFLEQKAGEFAWTNKDSAYHYFNKVKILARAEKDWKALAENYINTIRSAAYHSRKELDLETISKNLDELNMLFVHQNTFFSTHPDYLFYKNCLLNDRATYYFQLDDYGLAQDTFDALIENILTNGLETITPGNIDLLSSAYIYKAKMYSDEGKYELSKVYFERNLRLLEDLKPNDKKYLFANYSLLGELYKRQANYEKSNTYFIPSLKYKLRTNGKKNGIVTDAQNIFSNHIKLEQIDSATFYLKLIKAHLKDGDTYEPRYHHAKAELFKAAGNYEDALTEQQVVLNLYREKWTTKKHLEVAQSHRSIALTLSELNKPEKALQAYNLAIDELTDSKTINSTVNKTELLKLYNDKTDVLLKLKNNSEAFATANRAITLLDSLKPSFKTETDKLFIVDQAYPIFENGLKAAYNLYIKTKDFNFINQAFFISEKSKSTLLLEALLSAKVTTFKTVPHSLLTKEKQLKTKINFIEKKIDKSKTDLNVLMDDLFNVKKEYNDIVETIENNYKSYYDLKYNSKVASIETMQLFLGKDDVLLSYFYGKESLFVISITKTEKHFTQVQLNETIENLVKEVYILLSNPKSDLGILHDKSFELYSLILESHLQYSNKKNLIVLPDGLLNYIPFSALTTNESNYNYLLEDYAISYANSATLLLQLQERKQNNNNVLAFAPTFKNSSLLTLPNNKKEAQQVLSHFSGDLYSGIGASLGKV</sequence>
<feature type="domain" description="CHAT" evidence="1">
    <location>
        <begin position="620"/>
        <end position="720"/>
    </location>
</feature>
<dbReference type="Proteomes" id="UP001164705">
    <property type="component" value="Chromosome"/>
</dbReference>
<organism evidence="2 3">
    <name type="scientific">Lacinutrix neustonica</name>
    <dbReference type="NCBI Taxonomy" id="2980107"/>
    <lineage>
        <taxon>Bacteria</taxon>
        <taxon>Pseudomonadati</taxon>
        <taxon>Bacteroidota</taxon>
        <taxon>Flavobacteriia</taxon>
        <taxon>Flavobacteriales</taxon>
        <taxon>Flavobacteriaceae</taxon>
        <taxon>Lacinutrix</taxon>
    </lineage>
</organism>
<dbReference type="AlphaFoldDB" id="A0A9E8SED9"/>
<dbReference type="InterPro" id="IPR011990">
    <property type="entry name" value="TPR-like_helical_dom_sf"/>
</dbReference>
<keyword evidence="3" id="KW-1185">Reference proteome</keyword>
<dbReference type="InterPro" id="IPR019734">
    <property type="entry name" value="TPR_rpt"/>
</dbReference>